<keyword evidence="2" id="KW-1185">Reference proteome</keyword>
<reference evidence="1 2" key="1">
    <citation type="submission" date="2014-04" db="EMBL/GenBank/DDBJ databases">
        <title>A new species of microsporidia sheds light on the evolution of extreme parasitism.</title>
        <authorList>
            <person name="Haag K.L."/>
            <person name="James T.Y."/>
            <person name="Larsson R."/>
            <person name="Schaer T.M."/>
            <person name="Refardt D."/>
            <person name="Pombert J.-F."/>
            <person name="Ebert D."/>
        </authorList>
    </citation>
    <scope>NUCLEOTIDE SEQUENCE [LARGE SCALE GENOMIC DNA]</scope>
    <source>
        <strain evidence="1 2">UGP3</strain>
        <tissue evidence="1">Spores</tissue>
    </source>
</reference>
<proteinExistence type="predicted"/>
<dbReference type="OrthoDB" id="43744at2759"/>
<comment type="caution">
    <text evidence="1">The sequence shown here is derived from an EMBL/GenBank/DDBJ whole genome shotgun (WGS) entry which is preliminary data.</text>
</comment>
<dbReference type="VEuPathDB" id="MicrosporidiaDB:DI09_10p220"/>
<dbReference type="GeneID" id="25257977"/>
<dbReference type="HOGENOM" id="CLU_836996_0_0_1"/>
<gene>
    <name evidence="1" type="ORF">DI09_10p220</name>
</gene>
<evidence type="ECO:0000313" key="2">
    <source>
        <dbReference type="Proteomes" id="UP000029725"/>
    </source>
</evidence>
<organism evidence="1 2">
    <name type="scientific">Mitosporidium daphniae</name>
    <dbReference type="NCBI Taxonomy" id="1485682"/>
    <lineage>
        <taxon>Eukaryota</taxon>
        <taxon>Fungi</taxon>
        <taxon>Fungi incertae sedis</taxon>
        <taxon>Microsporidia</taxon>
        <taxon>Mitosporidium</taxon>
    </lineage>
</organism>
<dbReference type="RefSeq" id="XP_013239552.1">
    <property type="nucleotide sequence ID" value="XM_013384098.1"/>
</dbReference>
<evidence type="ECO:0000313" key="1">
    <source>
        <dbReference type="EMBL" id="KGG53125.1"/>
    </source>
</evidence>
<sequence>MLAPAPIMLGLAYCNNRESNLFLLDPGFPKQNEDCSPKLHITARNGQAPSSKIDRRSPAIVAQIVEKGINFTALVTAGKGGFFLLQSRFIDAHYSAQSLIIRNGEDTPSITLFPFAPDMNFADLNLQTLFHARPLFNYTIGVFPIVSPYNGPLSSFNVLDAILLEGSRSVMIGIGQCSSFGMPPHMVAFEVPSRPDVTVQSHVLTLDHDTDRKSISSFLPQRIWKLSPCTLSEKWRCRRFDLGHQFQAAFPEYISAPIVLDVLLVDKDIALQTGLEAKYLETGLNTKENISSNSPLIVIAHGGPHSAYASEWSRTYDHLLSEGYMLLFGLAC</sequence>
<dbReference type="AlphaFoldDB" id="A0A098VW23"/>
<name>A0A098VW23_9MICR</name>
<accession>A0A098VW23</accession>
<protein>
    <submittedName>
        <fullName evidence="1">Uncharacterized protein</fullName>
    </submittedName>
</protein>
<dbReference type="EMBL" id="JMKJ01000011">
    <property type="protein sequence ID" value="KGG53125.1"/>
    <property type="molecule type" value="Genomic_DNA"/>
</dbReference>
<dbReference type="Proteomes" id="UP000029725">
    <property type="component" value="Unassembled WGS sequence"/>
</dbReference>